<name>A0A2P2PRI8_RHIMU</name>
<organism evidence="1">
    <name type="scientific">Rhizophora mucronata</name>
    <name type="common">Asiatic mangrove</name>
    <dbReference type="NCBI Taxonomy" id="61149"/>
    <lineage>
        <taxon>Eukaryota</taxon>
        <taxon>Viridiplantae</taxon>
        <taxon>Streptophyta</taxon>
        <taxon>Embryophyta</taxon>
        <taxon>Tracheophyta</taxon>
        <taxon>Spermatophyta</taxon>
        <taxon>Magnoliopsida</taxon>
        <taxon>eudicotyledons</taxon>
        <taxon>Gunneridae</taxon>
        <taxon>Pentapetalae</taxon>
        <taxon>rosids</taxon>
        <taxon>fabids</taxon>
        <taxon>Malpighiales</taxon>
        <taxon>Rhizophoraceae</taxon>
        <taxon>Rhizophora</taxon>
    </lineage>
</organism>
<evidence type="ECO:0000313" key="1">
    <source>
        <dbReference type="EMBL" id="MBX57321.1"/>
    </source>
</evidence>
<protein>
    <submittedName>
        <fullName evidence="1">Uncharacterized protein</fullName>
    </submittedName>
</protein>
<proteinExistence type="predicted"/>
<reference evidence="1" key="1">
    <citation type="submission" date="2018-02" db="EMBL/GenBank/DDBJ databases">
        <title>Rhizophora mucronata_Transcriptome.</title>
        <authorList>
            <person name="Meera S.P."/>
            <person name="Sreeshan A."/>
            <person name="Augustine A."/>
        </authorList>
    </citation>
    <scope>NUCLEOTIDE SEQUENCE</scope>
    <source>
        <tissue evidence="1">Leaf</tissue>
    </source>
</reference>
<dbReference type="EMBL" id="GGEC01076837">
    <property type="protein sequence ID" value="MBX57321.1"/>
    <property type="molecule type" value="Transcribed_RNA"/>
</dbReference>
<sequence length="43" mass="4902">MLHSILKHGDTYLTNVVITAQLFSLMLMRPEKLSRVGKTIPTF</sequence>
<dbReference type="AlphaFoldDB" id="A0A2P2PRI8"/>
<accession>A0A2P2PRI8</accession>